<feature type="transmembrane region" description="Helical" evidence="2">
    <location>
        <begin position="1914"/>
        <end position="1935"/>
    </location>
</feature>
<keyword evidence="2" id="KW-0812">Transmembrane</keyword>
<evidence type="ECO:0000256" key="2">
    <source>
        <dbReference type="SAM" id="Phobius"/>
    </source>
</evidence>
<feature type="domain" description="DUF5979" evidence="3">
    <location>
        <begin position="540"/>
        <end position="640"/>
    </location>
</feature>
<feature type="domain" description="DUF5979" evidence="3">
    <location>
        <begin position="945"/>
        <end position="1009"/>
    </location>
</feature>
<feature type="domain" description="DUF5979" evidence="3">
    <location>
        <begin position="1091"/>
        <end position="1187"/>
    </location>
</feature>
<evidence type="ECO:0000313" key="5">
    <source>
        <dbReference type="Proteomes" id="UP000293036"/>
    </source>
</evidence>
<protein>
    <recommendedName>
        <fullName evidence="3">DUF5979 domain-containing protein</fullName>
    </recommendedName>
</protein>
<feature type="domain" description="DUF5979" evidence="3">
    <location>
        <begin position="672"/>
        <end position="796"/>
    </location>
</feature>
<keyword evidence="2" id="KW-0472">Membrane</keyword>
<dbReference type="Gene3D" id="2.60.40.1140">
    <property type="entry name" value="Collagen-binding surface protein Cna, B-type domain"/>
    <property type="match status" value="1"/>
</dbReference>
<dbReference type="RefSeq" id="WP_131281342.1">
    <property type="nucleotide sequence ID" value="NZ_JBHSLR010000006.1"/>
</dbReference>
<feature type="compositionally biased region" description="Low complexity" evidence="1">
    <location>
        <begin position="997"/>
        <end position="1008"/>
    </location>
</feature>
<name>A0A4Q9UZS9_9ACTO</name>
<dbReference type="Pfam" id="PF19407">
    <property type="entry name" value="DUF5979"/>
    <property type="match status" value="7"/>
</dbReference>
<dbReference type="EMBL" id="SJDT01000004">
    <property type="protein sequence ID" value="TBW21510.1"/>
    <property type="molecule type" value="Genomic_DNA"/>
</dbReference>
<accession>A0A4Q9UZS9</accession>
<feature type="domain" description="DUF5979" evidence="3">
    <location>
        <begin position="802"/>
        <end position="927"/>
    </location>
</feature>
<sequence length="1952" mass="205818">MFSKDSIQSPAKKLWASFLSFVFIVVLLLPVSPWSPNRDKADAAAITYDLGDCAMRMGTGAAANLANSFCFIDFAGMIGAKDSTVHVKRLIGDMTLEFDLSWTNNGVVTPQVTAESTQWDSSSSFGQTINSNQTFVAYSGDTQSPIVKTKHLPPTYTFSFNNVVLRDAKGATLPSFKLNVLDAEQSPGTESWAIMDNDTTTNKTTFNKVVQTGFAEPCNVTSSSGRDFYCQGYATTGTYKGIAIATIDSPTQFQVEKYSASGWGGFAIAISIGRVAGTYTANTSYELAETGQATTFDHRVYSKTSTSETLIPGTNGSTFTVYNRPFSNSLTPTDKQVFKSTGSGTQSQYVFDRYTPVWTCTAGTSAPVTIKEGQVPAGYTLVNDRNTATSILTADNATDAPLECNVDWQSKFQPSTFDFSKLVTGNAANFTDISTRSFDLNYTCTNSAFATAYPSIPLSGKVTLQAGASAQIKNIPAGTPCTVTESFPGGAQPAPPGVNLTLTWTGGTPSADTLPNVSTTLATSTSVAATNNYTYRAGSITLSKNILGDPVGDFTYPRHYDFSLTCVGTTVQNRTVGFDINPSGGAYSGSVNISDIPVARDCRLTPLTGLSPTEVKKYDFVSRNVTFNGTAVTKNSDGSYSFTLADYAQGGTPTTGTVHIDTTYAYQLRDVKVIKELAGPASNSKDLEGKTFPVQYKCTWGASGQYSKTGTLNITTDTANPATISGVAVDASCIIYEDTVAATPNTILTGTTVSAADANDVTVTKTNDEAKTQAILKVSSATDSTQNRVLITNTYDYKLGTVDITKVVNKNGLTVTLPSTFSINFDCGTRSVVAADGSVVSVPLVGTVMIAGGETKRLKAQVTDATLDPKINDQSGYLGVPYANKCSFTEDAPQISTSGVLWQSDVDSQSFTVTADSTTKTITNNFTAAGNGLTIQARVVAGTELAQPITFNVACKDSGGTTLILDPQYAQITLSKATPSVTIPASKVPEGSTCTLTEPTPDPGTRTTTGGMSYPITRSAGLHIAATGSNPEVNQTFGNLAPINSNTLTIGASTVAEINLYYAYVTSPVKASKVVAFDPATQQYISDARKDIKRNREFSVTLKCTYPDGITTANASGTVVSTQPEITLTDEVPVGSSCTIAEGATTTAAGVDVKQEVAVNGGANANVSTTFTVKDTSNSAMFTNTYSRRLAPVVLNKRAVLPGSIHDQYAAAGQSIPFHTHQFTMDCHDPETGTGSTGVLLGTFNGTITGEGSYQFDNVPVGVDCHIKGDQFGQLDLSLPGANGVQLKAYVKPKQVKWVVDKNDGTAVIDTDFPGDVTESAYFSTLDAAADGTVTNVVDIENTYEYIQTKIQMTKKVVGAAGDLALLSPDQTYNFNFQCEGVGYNTSTIGTGSDTLSNSLVLSTFGTATDNGDGTVTRLYTSPQVTVPAGAWCDFDEKDPVGTPAQLVHSMDQQVIKKYAALNSDPNHVESWDFVDRYTHRLVPVGIATLHNGYIDGAFKDGSGNGYTYKVTCDDPAKTSFTHSVSFADARVGLSVSDPGVPDAGQTLQLPAGANCTISYAGSPSLVPSAPIEVTAGDRAPFMRFGTWTGTSASASNPTQPWRDINAADVTTDMKNYSFAFAIPADLTATNNVAMTVAAQTIYIRDTMDVTITKESFGAAGAGASFSFTSDCLPSGETATVKSGESFTMHNVAVDRTCIVTEASLPGTLPELGIESQGDGIIDAWATNVSATETDPASRYMQFTTAPVTNASDLSQSGPYWNFVLSNRYPSIDIEKTIDGPLVSSNDGVVLSPTATSMTVHYVLSNNGGLPVDSFALSDPSLAGRTIANGSQTITVGADGSIDPLFCGIDNNAMYTMQPGDSLTCSFTVQLTEPVQTPLNITGAVKVDALANGWPVSDSDGFGAQRVWMTLPQAGAISLVVVIMTGVGVVVYGLWKNRKDDDDKETTLPLDA</sequence>
<gene>
    <name evidence="4" type="ORF">EZJ44_06100</name>
</gene>
<reference evidence="4 5" key="1">
    <citation type="submission" date="2019-02" db="EMBL/GenBank/DDBJ databases">
        <title>Arcanobacterium bovis sp. nov., isolated from the milk of a cow with mastitis.</title>
        <authorList>
            <person name="Sammra O."/>
            <person name="Foster G."/>
            <person name="Hassan A."/>
            <person name="Alssahen M."/>
            <person name="Laemmler C."/>
            <person name="Borowiak M."/>
            <person name="Malorny B."/>
            <person name="Abdulmawjood A."/>
        </authorList>
    </citation>
    <scope>NUCLEOTIDE SEQUENCE [LARGE SCALE GENOMIC DNA]</scope>
    <source>
        <strain evidence="4 5">C605018/01/1</strain>
    </source>
</reference>
<keyword evidence="5" id="KW-1185">Reference proteome</keyword>
<proteinExistence type="predicted"/>
<organism evidence="4 5">
    <name type="scientific">Arcanobacterium bovis</name>
    <dbReference type="NCBI Taxonomy" id="2529275"/>
    <lineage>
        <taxon>Bacteria</taxon>
        <taxon>Bacillati</taxon>
        <taxon>Actinomycetota</taxon>
        <taxon>Actinomycetes</taxon>
        <taxon>Actinomycetales</taxon>
        <taxon>Actinomycetaceae</taxon>
        <taxon>Arcanobacterium</taxon>
    </lineage>
</organism>
<evidence type="ECO:0000313" key="4">
    <source>
        <dbReference type="EMBL" id="TBW21510.1"/>
    </source>
</evidence>
<dbReference type="Proteomes" id="UP000293036">
    <property type="component" value="Unassembled WGS sequence"/>
</dbReference>
<dbReference type="OrthoDB" id="3263604at2"/>
<feature type="domain" description="DUF5979" evidence="3">
    <location>
        <begin position="1650"/>
        <end position="1729"/>
    </location>
</feature>
<evidence type="ECO:0000259" key="3">
    <source>
        <dbReference type="Pfam" id="PF19407"/>
    </source>
</evidence>
<evidence type="ECO:0000256" key="1">
    <source>
        <dbReference type="SAM" id="MobiDB-lite"/>
    </source>
</evidence>
<feature type="domain" description="DUF5979" evidence="3">
    <location>
        <begin position="417"/>
        <end position="534"/>
    </location>
</feature>
<keyword evidence="2" id="KW-1133">Transmembrane helix</keyword>
<dbReference type="InterPro" id="IPR046022">
    <property type="entry name" value="DUF5979"/>
</dbReference>
<comment type="caution">
    <text evidence="4">The sequence shown here is derived from an EMBL/GenBank/DDBJ whole genome shotgun (WGS) entry which is preliminary data.</text>
</comment>
<feature type="region of interest" description="Disordered" evidence="1">
    <location>
        <begin position="988"/>
        <end position="1008"/>
    </location>
</feature>